<dbReference type="AlphaFoldDB" id="X8AQP3"/>
<proteinExistence type="predicted"/>
<organism evidence="1">
    <name type="scientific">Mycobacterium xenopi 4042</name>
    <dbReference type="NCBI Taxonomy" id="1299334"/>
    <lineage>
        <taxon>Bacteria</taxon>
        <taxon>Bacillati</taxon>
        <taxon>Actinomycetota</taxon>
        <taxon>Actinomycetes</taxon>
        <taxon>Mycobacteriales</taxon>
        <taxon>Mycobacteriaceae</taxon>
        <taxon>Mycobacterium</taxon>
    </lineage>
</organism>
<comment type="caution">
    <text evidence="1">The sequence shown here is derived from an EMBL/GenBank/DDBJ whole genome shotgun (WGS) entry which is preliminary data.</text>
</comment>
<name>X8AQP3_MYCXE</name>
<evidence type="ECO:0000313" key="1">
    <source>
        <dbReference type="EMBL" id="EUA33456.1"/>
    </source>
</evidence>
<sequence length="48" mass="5393">MVAAIVHSSRKKDQSWLPPIPTQWIWYSSGYGARKANSPGHRDDRSGP</sequence>
<gene>
    <name evidence="1" type="ORF">I553_7867</name>
</gene>
<dbReference type="EMBL" id="JAOB01000047">
    <property type="protein sequence ID" value="EUA33456.1"/>
    <property type="molecule type" value="Genomic_DNA"/>
</dbReference>
<protein>
    <submittedName>
        <fullName evidence="1">Uncharacterized protein</fullName>
    </submittedName>
</protein>
<accession>X8AQP3</accession>
<reference evidence="1" key="1">
    <citation type="submission" date="2014-01" db="EMBL/GenBank/DDBJ databases">
        <authorList>
            <person name="Brown-Elliot B."/>
            <person name="Wallace R."/>
            <person name="Lenaerts A."/>
            <person name="Ordway D."/>
            <person name="DeGroote M.A."/>
            <person name="Parker T."/>
            <person name="Sizemore C."/>
            <person name="Tallon L.J."/>
            <person name="Sadzewicz L.K."/>
            <person name="Sengamalay N."/>
            <person name="Fraser C.M."/>
            <person name="Hine E."/>
            <person name="Shefchek K.A."/>
            <person name="Das S.P."/>
            <person name="Tettelin H."/>
        </authorList>
    </citation>
    <scope>NUCLEOTIDE SEQUENCE [LARGE SCALE GENOMIC DNA]</scope>
    <source>
        <strain evidence="1">4042</strain>
    </source>
</reference>